<sequence length="100" mass="11514">MKQYMYKVDTQKWHAFSTDMQFKNIAAELERATKAALSNDKELENAAFERAIILLDASITDPKWKNKTKLYQLRDAIAALYTNNVHPAISNLISKQILLQ</sequence>
<accession>A0A2H0V7N6</accession>
<protein>
    <submittedName>
        <fullName evidence="1">Uncharacterized protein</fullName>
    </submittedName>
</protein>
<dbReference type="AlphaFoldDB" id="A0A2H0V7N6"/>
<proteinExistence type="predicted"/>
<gene>
    <name evidence="1" type="ORF">COT95_00440</name>
</gene>
<organism evidence="1 2">
    <name type="scientific">Candidatus Falkowbacteria bacterium CG10_big_fil_rev_8_21_14_0_10_37_6</name>
    <dbReference type="NCBI Taxonomy" id="1974563"/>
    <lineage>
        <taxon>Bacteria</taxon>
        <taxon>Candidatus Falkowiibacteriota</taxon>
    </lineage>
</organism>
<comment type="caution">
    <text evidence="1">The sequence shown here is derived from an EMBL/GenBank/DDBJ whole genome shotgun (WGS) entry which is preliminary data.</text>
</comment>
<reference evidence="2" key="1">
    <citation type="submission" date="2017-09" db="EMBL/GenBank/DDBJ databases">
        <title>Depth-based differentiation of microbial function through sediment-hosted aquifers and enrichment of novel symbionts in the deep terrestrial subsurface.</title>
        <authorList>
            <person name="Probst A.J."/>
            <person name="Ladd B."/>
            <person name="Jarett J.K."/>
            <person name="Geller-Mcgrath D.E."/>
            <person name="Sieber C.M.K."/>
            <person name="Emerson J.B."/>
            <person name="Anantharaman K."/>
            <person name="Thomas B.C."/>
            <person name="Malmstrom R."/>
            <person name="Stieglmeier M."/>
            <person name="Klingl A."/>
            <person name="Woyke T."/>
            <person name="Ryan C.M."/>
            <person name="Banfield J.F."/>
        </authorList>
    </citation>
    <scope>NUCLEOTIDE SEQUENCE [LARGE SCALE GENOMIC DNA]</scope>
</reference>
<evidence type="ECO:0000313" key="2">
    <source>
        <dbReference type="Proteomes" id="UP000228614"/>
    </source>
</evidence>
<dbReference type="Proteomes" id="UP000228614">
    <property type="component" value="Unassembled WGS sequence"/>
</dbReference>
<name>A0A2H0V7N6_9BACT</name>
<evidence type="ECO:0000313" key="1">
    <source>
        <dbReference type="EMBL" id="PIR95114.1"/>
    </source>
</evidence>
<dbReference type="EMBL" id="PFAN01000028">
    <property type="protein sequence ID" value="PIR95114.1"/>
    <property type="molecule type" value="Genomic_DNA"/>
</dbReference>